<dbReference type="Proteomes" id="UP000243686">
    <property type="component" value="Unassembled WGS sequence"/>
</dbReference>
<name>A0A1S8WW50_OPIVI</name>
<evidence type="ECO:0000313" key="2">
    <source>
        <dbReference type="EMBL" id="OON18585.1"/>
    </source>
</evidence>
<organism evidence="2 3">
    <name type="scientific">Opisthorchis viverrini</name>
    <name type="common">Southeast Asian liver fluke</name>
    <dbReference type="NCBI Taxonomy" id="6198"/>
    <lineage>
        <taxon>Eukaryota</taxon>
        <taxon>Metazoa</taxon>
        <taxon>Spiralia</taxon>
        <taxon>Lophotrochozoa</taxon>
        <taxon>Platyhelminthes</taxon>
        <taxon>Trematoda</taxon>
        <taxon>Digenea</taxon>
        <taxon>Opisthorchiida</taxon>
        <taxon>Opisthorchiata</taxon>
        <taxon>Opisthorchiidae</taxon>
        <taxon>Opisthorchis</taxon>
    </lineage>
</organism>
<proteinExistence type="predicted"/>
<dbReference type="SMART" id="SM00745">
    <property type="entry name" value="MIT"/>
    <property type="match status" value="1"/>
</dbReference>
<evidence type="ECO:0000313" key="3">
    <source>
        <dbReference type="Proteomes" id="UP000243686"/>
    </source>
</evidence>
<keyword evidence="3" id="KW-1185">Reference proteome</keyword>
<feature type="domain" description="MIT" evidence="1">
    <location>
        <begin position="3"/>
        <end position="79"/>
    </location>
</feature>
<dbReference type="AlphaFoldDB" id="A0A1S8WW50"/>
<sequence length="118" mass="13193">MGEKTALQKGIELANEAAAKDKAGEYDEALSLYEYDVDNEQFLDAAPDPKIEATIRKKCSSYLTRAEYIKQQLKSKKPKEVGRDWDYIVCLPGTNIEARADVVSFTGTNQQQNLGQIC</sequence>
<dbReference type="Pfam" id="PF04212">
    <property type="entry name" value="MIT"/>
    <property type="match status" value="1"/>
</dbReference>
<dbReference type="Gene3D" id="1.20.58.80">
    <property type="entry name" value="Phosphotransferase system, lactose/cellobiose-type IIA subunit"/>
    <property type="match status" value="1"/>
</dbReference>
<accession>A0A1S8WW50</accession>
<protein>
    <submittedName>
        <fullName evidence="2">MIT domain protein</fullName>
    </submittedName>
</protein>
<dbReference type="InterPro" id="IPR007330">
    <property type="entry name" value="MIT_dom"/>
</dbReference>
<evidence type="ECO:0000259" key="1">
    <source>
        <dbReference type="SMART" id="SM00745"/>
    </source>
</evidence>
<dbReference type="InterPro" id="IPR036181">
    <property type="entry name" value="MIT_dom_sf"/>
</dbReference>
<gene>
    <name evidence="2" type="ORF">X801_05560</name>
</gene>
<dbReference type="SUPFAM" id="SSF116846">
    <property type="entry name" value="MIT domain"/>
    <property type="match status" value="1"/>
</dbReference>
<reference evidence="2 3" key="1">
    <citation type="submission" date="2015-03" db="EMBL/GenBank/DDBJ databases">
        <title>Draft genome of the nematode, Opisthorchis viverrini.</title>
        <authorList>
            <person name="Mitreva M."/>
        </authorList>
    </citation>
    <scope>NUCLEOTIDE SEQUENCE [LARGE SCALE GENOMIC DNA]</scope>
    <source>
        <strain evidence="2">Khon Kaen</strain>
    </source>
</reference>
<dbReference type="EMBL" id="KV894035">
    <property type="protein sequence ID" value="OON18585.1"/>
    <property type="molecule type" value="Genomic_DNA"/>
</dbReference>